<name>A0ACC0C0A5_CATRO</name>
<evidence type="ECO:0000313" key="1">
    <source>
        <dbReference type="EMBL" id="KAI5678309.1"/>
    </source>
</evidence>
<proteinExistence type="predicted"/>
<gene>
    <name evidence="1" type="ORF">M9H77_09259</name>
</gene>
<reference evidence="2" key="1">
    <citation type="journal article" date="2023" name="Nat. Plants">
        <title>Single-cell RNA sequencing provides a high-resolution roadmap for understanding the multicellular compartmentation of specialized metabolism.</title>
        <authorList>
            <person name="Sun S."/>
            <person name="Shen X."/>
            <person name="Li Y."/>
            <person name="Li Y."/>
            <person name="Wang S."/>
            <person name="Li R."/>
            <person name="Zhang H."/>
            <person name="Shen G."/>
            <person name="Guo B."/>
            <person name="Wei J."/>
            <person name="Xu J."/>
            <person name="St-Pierre B."/>
            <person name="Chen S."/>
            <person name="Sun C."/>
        </authorList>
    </citation>
    <scope>NUCLEOTIDE SEQUENCE [LARGE SCALE GENOMIC DNA]</scope>
</reference>
<accession>A0ACC0C0A5</accession>
<sequence>MTTSMLQEVDDIASVMIQEPRSSPSQMAVFAKKKCRQSFGGAWYLLAHVSDRGARGVKRGARRQSGCGAGGGRPSVPPFLGRPGQVDPGHVKMERSEGSGQVEICEGSGQVEICEGSCGGHPPVDPFDSPNLDIPSFSLGLTQPSQSLLGGSGTLRAPPPPGLGFAPFQSPASTSLGFSSFRASPPPGTFGSSTPHQPISQASSSDDEEWTDNTDDVQHLGFKHLVGKKTTRFTPSEWP</sequence>
<dbReference type="Proteomes" id="UP001060085">
    <property type="component" value="Linkage Group LG02"/>
</dbReference>
<comment type="caution">
    <text evidence="1">The sequence shown here is derived from an EMBL/GenBank/DDBJ whole genome shotgun (WGS) entry which is preliminary data.</text>
</comment>
<evidence type="ECO:0000313" key="2">
    <source>
        <dbReference type="Proteomes" id="UP001060085"/>
    </source>
</evidence>
<organism evidence="1 2">
    <name type="scientific">Catharanthus roseus</name>
    <name type="common">Madagascar periwinkle</name>
    <name type="synonym">Vinca rosea</name>
    <dbReference type="NCBI Taxonomy" id="4058"/>
    <lineage>
        <taxon>Eukaryota</taxon>
        <taxon>Viridiplantae</taxon>
        <taxon>Streptophyta</taxon>
        <taxon>Embryophyta</taxon>
        <taxon>Tracheophyta</taxon>
        <taxon>Spermatophyta</taxon>
        <taxon>Magnoliopsida</taxon>
        <taxon>eudicotyledons</taxon>
        <taxon>Gunneridae</taxon>
        <taxon>Pentapetalae</taxon>
        <taxon>asterids</taxon>
        <taxon>lamiids</taxon>
        <taxon>Gentianales</taxon>
        <taxon>Apocynaceae</taxon>
        <taxon>Rauvolfioideae</taxon>
        <taxon>Vinceae</taxon>
        <taxon>Catharanthinae</taxon>
        <taxon>Catharanthus</taxon>
    </lineage>
</organism>
<protein>
    <submittedName>
        <fullName evidence="1">Uncharacterized protein</fullName>
    </submittedName>
</protein>
<keyword evidence="2" id="KW-1185">Reference proteome</keyword>
<dbReference type="EMBL" id="CM044702">
    <property type="protein sequence ID" value="KAI5678309.1"/>
    <property type="molecule type" value="Genomic_DNA"/>
</dbReference>